<evidence type="ECO:0000256" key="1">
    <source>
        <dbReference type="ARBA" id="ARBA00006484"/>
    </source>
</evidence>
<dbReference type="InterPro" id="IPR002347">
    <property type="entry name" value="SDR_fam"/>
</dbReference>
<dbReference type="VEuPathDB" id="AmoebaDB:DICPUDRAFT_77576"/>
<evidence type="ECO:0000256" key="4">
    <source>
        <dbReference type="RuleBase" id="RU000363"/>
    </source>
</evidence>
<keyword evidence="2" id="KW-0521">NADP</keyword>
<keyword evidence="3" id="KW-0560">Oxidoreductase</keyword>
<proteinExistence type="inferred from homology"/>
<dbReference type="PRINTS" id="PR00081">
    <property type="entry name" value="GDHRDH"/>
</dbReference>
<accession>F0ZH14</accession>
<dbReference type="Pfam" id="PF00106">
    <property type="entry name" value="adh_short"/>
    <property type="match status" value="1"/>
</dbReference>
<dbReference type="eggNOG" id="KOG1200">
    <property type="taxonomic scope" value="Eukaryota"/>
</dbReference>
<name>F0ZH14_DICPU</name>
<dbReference type="SUPFAM" id="SSF51735">
    <property type="entry name" value="NAD(P)-binding Rossmann-fold domains"/>
    <property type="match status" value="1"/>
</dbReference>
<dbReference type="GeneID" id="10504114"/>
<dbReference type="OrthoDB" id="2898618at2759"/>
<dbReference type="STRING" id="5786.F0ZH14"/>
<evidence type="ECO:0000313" key="6">
    <source>
        <dbReference type="Proteomes" id="UP000001064"/>
    </source>
</evidence>
<evidence type="ECO:0000256" key="3">
    <source>
        <dbReference type="ARBA" id="ARBA00023002"/>
    </source>
</evidence>
<dbReference type="FunFam" id="3.40.50.720:FF:000084">
    <property type="entry name" value="Short-chain dehydrogenase reductase"/>
    <property type="match status" value="1"/>
</dbReference>
<dbReference type="InParanoid" id="F0ZH14"/>
<dbReference type="InterPro" id="IPR036291">
    <property type="entry name" value="NAD(P)-bd_dom_sf"/>
</dbReference>
<keyword evidence="6" id="KW-1185">Reference proteome</keyword>
<dbReference type="AlphaFoldDB" id="F0ZH14"/>
<dbReference type="PANTHER" id="PTHR43618:SF17">
    <property type="entry name" value="RHAMNOLIPIDS BIOSYNTHESIS 3-OXOACYL-[ACYL-CARRIER-PROTEIN] REDUCTASE"/>
    <property type="match status" value="1"/>
</dbReference>
<dbReference type="InterPro" id="IPR052178">
    <property type="entry name" value="Sec_Metab_Biosynth_SDR"/>
</dbReference>
<dbReference type="PANTHER" id="PTHR43618">
    <property type="entry name" value="7-ALPHA-HYDROXYSTEROID DEHYDROGENASE"/>
    <property type="match status" value="1"/>
</dbReference>
<evidence type="ECO:0000256" key="2">
    <source>
        <dbReference type="ARBA" id="ARBA00022857"/>
    </source>
</evidence>
<evidence type="ECO:0000313" key="5">
    <source>
        <dbReference type="EMBL" id="EGC36774.1"/>
    </source>
</evidence>
<organism evidence="5 6">
    <name type="scientific">Dictyostelium purpureum</name>
    <name type="common">Slime mold</name>
    <dbReference type="NCBI Taxonomy" id="5786"/>
    <lineage>
        <taxon>Eukaryota</taxon>
        <taxon>Amoebozoa</taxon>
        <taxon>Evosea</taxon>
        <taxon>Eumycetozoa</taxon>
        <taxon>Dictyostelia</taxon>
        <taxon>Dictyosteliales</taxon>
        <taxon>Dictyosteliaceae</taxon>
        <taxon>Dictyostelium</taxon>
    </lineage>
</organism>
<dbReference type="Gene3D" id="3.40.50.720">
    <property type="entry name" value="NAD(P)-binding Rossmann-like Domain"/>
    <property type="match status" value="1"/>
</dbReference>
<dbReference type="PROSITE" id="PS00061">
    <property type="entry name" value="ADH_SHORT"/>
    <property type="match status" value="1"/>
</dbReference>
<sequence length="263" mass="28671">MVSQLFDVSNKVILVTGGGSGIGYGISLGYVKNGCKVYICSRDFEKCKKTAEELSKIGPGKCIAIKADLSKNAEIKVLFKEFSKYEDHLDCLVNNSGCNWGEDLENYPEHAWDKVMNLNVKAVFYTSLEALPFLKKNASPDSPSRIINIGSVDGIRVPNLETYAYSTSKAALHQLTKVLANKLAGEDYNILVNVIACGPFMSKMTQKTFTDFKDIIIGSIATGRFGNNDDLEGLCVFLTSKASNYITGSVIPLEGGLLIKPNL</sequence>
<evidence type="ECO:0008006" key="7">
    <source>
        <dbReference type="Google" id="ProtNLM"/>
    </source>
</evidence>
<dbReference type="OMA" id="EFHSCDV"/>
<dbReference type="EMBL" id="GL871017">
    <property type="protein sequence ID" value="EGC36774.1"/>
    <property type="molecule type" value="Genomic_DNA"/>
</dbReference>
<comment type="similarity">
    <text evidence="1 4">Belongs to the short-chain dehydrogenases/reductases (SDR) family.</text>
</comment>
<dbReference type="Proteomes" id="UP000001064">
    <property type="component" value="Unassembled WGS sequence"/>
</dbReference>
<reference evidence="6" key="1">
    <citation type="journal article" date="2011" name="Genome Biol.">
        <title>Comparative genomics of the social amoebae Dictyostelium discoideum and Dictyostelium purpureum.</title>
        <authorList>
            <consortium name="US DOE Joint Genome Institute (JGI-PGF)"/>
            <person name="Sucgang R."/>
            <person name="Kuo A."/>
            <person name="Tian X."/>
            <person name="Salerno W."/>
            <person name="Parikh A."/>
            <person name="Feasley C.L."/>
            <person name="Dalin E."/>
            <person name="Tu H."/>
            <person name="Huang E."/>
            <person name="Barry K."/>
            <person name="Lindquist E."/>
            <person name="Shapiro H."/>
            <person name="Bruce D."/>
            <person name="Schmutz J."/>
            <person name="Salamov A."/>
            <person name="Fey P."/>
            <person name="Gaudet P."/>
            <person name="Anjard C."/>
            <person name="Babu M.M."/>
            <person name="Basu S."/>
            <person name="Bushmanova Y."/>
            <person name="van der Wel H."/>
            <person name="Katoh-Kurasawa M."/>
            <person name="Dinh C."/>
            <person name="Coutinho P.M."/>
            <person name="Saito T."/>
            <person name="Elias M."/>
            <person name="Schaap P."/>
            <person name="Kay R.R."/>
            <person name="Henrissat B."/>
            <person name="Eichinger L."/>
            <person name="Rivero F."/>
            <person name="Putnam N.H."/>
            <person name="West C.M."/>
            <person name="Loomis W.F."/>
            <person name="Chisholm R.L."/>
            <person name="Shaulsky G."/>
            <person name="Strassmann J.E."/>
            <person name="Queller D.C."/>
            <person name="Kuspa A."/>
            <person name="Grigoriev I.V."/>
        </authorList>
    </citation>
    <scope>NUCLEOTIDE SEQUENCE [LARGE SCALE GENOMIC DNA]</scope>
    <source>
        <strain evidence="6">QSDP1</strain>
    </source>
</reference>
<protein>
    <recommendedName>
        <fullName evidence="7">Rhamnolipids biosynthesis 3-oxoacyl-[acyl-carrier-protein] reductase</fullName>
    </recommendedName>
</protein>
<dbReference type="GO" id="GO:0016491">
    <property type="term" value="F:oxidoreductase activity"/>
    <property type="evidence" value="ECO:0007669"/>
    <property type="project" value="UniProtKB-KW"/>
</dbReference>
<dbReference type="RefSeq" id="XP_003286720.1">
    <property type="nucleotide sequence ID" value="XM_003286672.1"/>
</dbReference>
<dbReference type="InterPro" id="IPR020904">
    <property type="entry name" value="Sc_DH/Rdtase_CS"/>
</dbReference>
<dbReference type="PRINTS" id="PR00080">
    <property type="entry name" value="SDRFAMILY"/>
</dbReference>
<gene>
    <name evidence="5" type="ORF">DICPUDRAFT_77576</name>
</gene>
<dbReference type="KEGG" id="dpp:DICPUDRAFT_77576"/>